<evidence type="ECO:0000259" key="1">
    <source>
        <dbReference type="Pfam" id="PF01464"/>
    </source>
</evidence>
<name>A0ABS1DRG6_RUBGE</name>
<evidence type="ECO:0000313" key="3">
    <source>
        <dbReference type="Proteomes" id="UP001041814"/>
    </source>
</evidence>
<keyword evidence="3" id="KW-1185">Reference proteome</keyword>
<dbReference type="RefSeq" id="WP_200225329.1">
    <property type="nucleotide sequence ID" value="NZ_NRRT01000001.1"/>
</dbReference>
<dbReference type="Pfam" id="PF01464">
    <property type="entry name" value="SLT"/>
    <property type="match status" value="1"/>
</dbReference>
<comment type="caution">
    <text evidence="2">The sequence shown here is derived from an EMBL/GenBank/DDBJ whole genome shotgun (WGS) entry which is preliminary data.</text>
</comment>
<reference evidence="2" key="1">
    <citation type="submission" date="2017-08" db="EMBL/GenBank/DDBJ databases">
        <authorList>
            <person name="Imhoff J.F."/>
            <person name="Rahn T."/>
            <person name="Kuenzel S."/>
            <person name="Neulinger S.C."/>
        </authorList>
    </citation>
    <scope>NUCLEOTIDE SEQUENCE</scope>
    <source>
        <strain evidence="2">IM 151</strain>
    </source>
</reference>
<proteinExistence type="predicted"/>
<dbReference type="CDD" id="cd16892">
    <property type="entry name" value="LT_VirB1-like"/>
    <property type="match status" value="1"/>
</dbReference>
<gene>
    <name evidence="2" type="ORF">CKO43_02100</name>
</gene>
<organism evidence="2 3">
    <name type="scientific">Rubrivivax gelatinosus</name>
    <name type="common">Rhodocyclus gelatinosus</name>
    <name type="synonym">Rhodopseudomonas gelatinosa</name>
    <dbReference type="NCBI Taxonomy" id="28068"/>
    <lineage>
        <taxon>Bacteria</taxon>
        <taxon>Pseudomonadati</taxon>
        <taxon>Pseudomonadota</taxon>
        <taxon>Betaproteobacteria</taxon>
        <taxon>Burkholderiales</taxon>
        <taxon>Sphaerotilaceae</taxon>
        <taxon>Rubrivivax</taxon>
    </lineage>
</organism>
<dbReference type="InterPro" id="IPR008258">
    <property type="entry name" value="Transglycosylase_SLT_dom_1"/>
</dbReference>
<accession>A0ABS1DRG6</accession>
<feature type="domain" description="Transglycosylase SLT" evidence="1">
    <location>
        <begin position="14"/>
        <end position="134"/>
    </location>
</feature>
<sequence length="158" mass="17040">MPLDPAALTSLVVACAPQVHPSTALLLIDTESGANPYAIGVVGGRLERQPRHRTEALATVAMLERDGWNYSLGLAQINRANFARLNLDPAAAFDACRNLQAMQQVLGECFDRAGLPGQRSLQRALSCYYAGDFSTGISHGYVARVVDAARTMRLMKPP</sequence>
<dbReference type="Gene3D" id="1.10.530.10">
    <property type="match status" value="1"/>
</dbReference>
<reference evidence="2" key="2">
    <citation type="journal article" date="2020" name="Microorganisms">
        <title>Osmotic Adaptation and Compatible Solute Biosynthesis of Phototrophic Bacteria as Revealed from Genome Analyses.</title>
        <authorList>
            <person name="Imhoff J.F."/>
            <person name="Rahn T."/>
            <person name="Kunzel S."/>
            <person name="Keller A."/>
            <person name="Neulinger S.C."/>
        </authorList>
    </citation>
    <scope>NUCLEOTIDE SEQUENCE</scope>
    <source>
        <strain evidence="2">IM 151</strain>
    </source>
</reference>
<dbReference type="EMBL" id="NRRU01000004">
    <property type="protein sequence ID" value="MBK1711570.1"/>
    <property type="molecule type" value="Genomic_DNA"/>
</dbReference>
<dbReference type="Proteomes" id="UP001041814">
    <property type="component" value="Unassembled WGS sequence"/>
</dbReference>
<protein>
    <submittedName>
        <fullName evidence="2">Lytic transglycosylase</fullName>
    </submittedName>
</protein>
<dbReference type="SUPFAM" id="SSF53955">
    <property type="entry name" value="Lysozyme-like"/>
    <property type="match status" value="1"/>
</dbReference>
<evidence type="ECO:0000313" key="2">
    <source>
        <dbReference type="EMBL" id="MBK1711570.1"/>
    </source>
</evidence>
<dbReference type="InterPro" id="IPR023346">
    <property type="entry name" value="Lysozyme-like_dom_sf"/>
</dbReference>